<accession>A0ABV5BY93</accession>
<name>A0ABV5BY93_9BACL</name>
<dbReference type="EMBL" id="JBHIRY010000005">
    <property type="protein sequence ID" value="MFB5760247.1"/>
    <property type="molecule type" value="Genomic_DNA"/>
</dbReference>
<dbReference type="Proteomes" id="UP001580430">
    <property type="component" value="Unassembled WGS sequence"/>
</dbReference>
<organism evidence="1 2">
    <name type="scientific">Paenibacillus medicaginis</name>
    <dbReference type="NCBI Taxonomy" id="1470560"/>
    <lineage>
        <taxon>Bacteria</taxon>
        <taxon>Bacillati</taxon>
        <taxon>Bacillota</taxon>
        <taxon>Bacilli</taxon>
        <taxon>Bacillales</taxon>
        <taxon>Paenibacillaceae</taxon>
        <taxon>Paenibacillus</taxon>
    </lineage>
</organism>
<sequence>MIQIKPYIEHTSYCPDCNFRMDNKHILWQGIHVCSVTFCHLCGKEYIEDLRTGHATYFPFRLEVATQTLIGPEKARKWLGEPFKKSILNPSHEFEVKMEVTKMKDFKKVIVMNCIDYLYGHSLLKLLNAQRENEENEKMGIIVIITKAFEWMIPDFISEVWCVNIPFHKARNYYPQLHDLIHKELERFDEVYLSRAYSHPSQFDIEVFTSVKRYHRDRVKHPKITFIWREDRLWIANFYISKLLHKYPEFKTYFIPFIYFQKWKVTFLFRKLKKHFPNHEFAVSGIGVTGRFPGWVKDGRTSSYTREMEHHSCKTYSESELVIGVHGSNMLLPSAHAGMTLNLIPKDRWGNFAQDILFQKCNEKVNIYLHRLIPIETRISVLTKIINNQINGLDHYIMQMTEDIVNSSIYPKKMGGNA</sequence>
<reference evidence="1 2" key="1">
    <citation type="submission" date="2024-09" db="EMBL/GenBank/DDBJ databases">
        <title>Paenibacillus zeirhizospherea sp. nov., isolated from surface of the maize (Zea mays) roots in a horticulture field, Hungary.</title>
        <authorList>
            <person name="Marton D."/>
            <person name="Farkas M."/>
            <person name="Bedics A."/>
            <person name="Toth E."/>
            <person name="Tancsics A."/>
            <person name="Boka K."/>
            <person name="Marati G."/>
            <person name="Kriszt B."/>
            <person name="Cserhati M."/>
        </authorList>
    </citation>
    <scope>NUCLEOTIDE SEQUENCE [LARGE SCALE GENOMIC DNA]</scope>
    <source>
        <strain evidence="1 2">JCM 18446</strain>
    </source>
</reference>
<proteinExistence type="predicted"/>
<dbReference type="RefSeq" id="WP_375519422.1">
    <property type="nucleotide sequence ID" value="NZ_JBHIRY010000005.1"/>
</dbReference>
<comment type="caution">
    <text evidence="1">The sequence shown here is derived from an EMBL/GenBank/DDBJ whole genome shotgun (WGS) entry which is preliminary data.</text>
</comment>
<keyword evidence="2" id="KW-1185">Reference proteome</keyword>
<evidence type="ECO:0000313" key="1">
    <source>
        <dbReference type="EMBL" id="MFB5760247.1"/>
    </source>
</evidence>
<protein>
    <submittedName>
        <fullName evidence="1">Uncharacterized protein</fullName>
    </submittedName>
</protein>
<evidence type="ECO:0000313" key="2">
    <source>
        <dbReference type="Proteomes" id="UP001580430"/>
    </source>
</evidence>
<gene>
    <name evidence="1" type="ORF">ACE5LO_07545</name>
</gene>